<dbReference type="InterPro" id="IPR000276">
    <property type="entry name" value="GPCR_Rhodpsn"/>
</dbReference>
<accession>A0ABM4HLM9</accession>
<organism evidence="8 9">
    <name type="scientific">Odocoileus virginianus</name>
    <name type="common">White-tailed deer</name>
    <dbReference type="NCBI Taxonomy" id="9874"/>
    <lineage>
        <taxon>Eukaryota</taxon>
        <taxon>Metazoa</taxon>
        <taxon>Chordata</taxon>
        <taxon>Craniata</taxon>
        <taxon>Vertebrata</taxon>
        <taxon>Euteleostomi</taxon>
        <taxon>Mammalia</taxon>
        <taxon>Eutheria</taxon>
        <taxon>Laurasiatheria</taxon>
        <taxon>Artiodactyla</taxon>
        <taxon>Ruminantia</taxon>
        <taxon>Pecora</taxon>
        <taxon>Cervidae</taxon>
        <taxon>Odocoileinae</taxon>
        <taxon>Odocoileus</taxon>
    </lineage>
</organism>
<evidence type="ECO:0000256" key="6">
    <source>
        <dbReference type="ARBA" id="ARBA00023170"/>
    </source>
</evidence>
<keyword evidence="5 7" id="KW-0472">Membrane</keyword>
<evidence type="ECO:0000256" key="3">
    <source>
        <dbReference type="ARBA" id="ARBA00022989"/>
    </source>
</evidence>
<evidence type="ECO:0000256" key="5">
    <source>
        <dbReference type="ARBA" id="ARBA00023136"/>
    </source>
</evidence>
<keyword evidence="6" id="KW-0675">Receptor</keyword>
<evidence type="ECO:0000256" key="1">
    <source>
        <dbReference type="ARBA" id="ARBA00004370"/>
    </source>
</evidence>
<dbReference type="Gene3D" id="1.20.1070.10">
    <property type="entry name" value="Rhodopsin 7-helix transmembrane proteins"/>
    <property type="match status" value="1"/>
</dbReference>
<comment type="subcellular location">
    <subcellularLocation>
        <location evidence="1">Membrane</location>
    </subcellularLocation>
</comment>
<feature type="transmembrane region" description="Helical" evidence="7">
    <location>
        <begin position="25"/>
        <end position="48"/>
    </location>
</feature>
<gene>
    <name evidence="9" type="primary">LOC110144092</name>
</gene>
<evidence type="ECO:0000256" key="7">
    <source>
        <dbReference type="SAM" id="Phobius"/>
    </source>
</evidence>
<dbReference type="Proteomes" id="UP001652640">
    <property type="component" value="Chromosome 3"/>
</dbReference>
<feature type="transmembrane region" description="Helical" evidence="7">
    <location>
        <begin position="188"/>
        <end position="209"/>
    </location>
</feature>
<sequence>MESENQTDVSEFLLGLSDNEDLQPLLFGLFLSTYLITMLGNLLIILAVSSDVHSTGPCTSSSPMSFVDISFIPTIVPRMLSSIQTENKAITYAGCLTQVYFFMVVMCMDNLLLTSTAICHPLYHVIIRNPCLCGLLLPLSFFVSTLNALIHSLTVLQLSFCTDLKIPHFYELAQILKLACSDALIDDILVYLVTNLLRVGPLSGIIFSYTRIVSFIQRIPSIGGSFAVPRHLEGGSEAEAITLGRRVLLYTWEEEWSSVASYKRLVPAADRTFRMNLSFPQPQLP</sequence>
<name>A0ABM4HLM9_ODOVR</name>
<dbReference type="SUPFAM" id="SSF81321">
    <property type="entry name" value="Family A G protein-coupled receptor-like"/>
    <property type="match status" value="1"/>
</dbReference>
<dbReference type="PANTHER" id="PTHR48001">
    <property type="entry name" value="OLFACTORY RECEPTOR"/>
    <property type="match status" value="1"/>
</dbReference>
<feature type="transmembrane region" description="Helical" evidence="7">
    <location>
        <begin position="100"/>
        <end position="119"/>
    </location>
</feature>
<protein>
    <submittedName>
        <fullName evidence="9">Olfactory receptor 7G3-like</fullName>
    </submittedName>
</protein>
<evidence type="ECO:0000256" key="2">
    <source>
        <dbReference type="ARBA" id="ARBA00022692"/>
    </source>
</evidence>
<dbReference type="Pfam" id="PF00001">
    <property type="entry name" value="7tm_1"/>
    <property type="match status" value="1"/>
</dbReference>
<reference evidence="8" key="1">
    <citation type="journal article" date="2022" name="J. Hered.">
        <title>A De Novo Chromosome-Level Genome Assembly of the White-Tailed Deer, Odocoileus Virginianus.</title>
        <authorList>
            <person name="London E.W."/>
            <person name="Roca A.L."/>
            <person name="Novakofski J.E."/>
            <person name="Mateus-Pinilla N.E."/>
        </authorList>
    </citation>
    <scope>NUCLEOTIDE SEQUENCE [LARGE SCALE GENOMIC DNA]</scope>
</reference>
<feature type="transmembrane region" description="Helical" evidence="7">
    <location>
        <begin position="131"/>
        <end position="150"/>
    </location>
</feature>
<proteinExistence type="predicted"/>
<evidence type="ECO:0000256" key="4">
    <source>
        <dbReference type="ARBA" id="ARBA00023040"/>
    </source>
</evidence>
<keyword evidence="3 7" id="KW-1133">Transmembrane helix</keyword>
<dbReference type="RefSeq" id="XP_070316471.1">
    <property type="nucleotide sequence ID" value="XM_070460370.1"/>
</dbReference>
<evidence type="ECO:0000313" key="9">
    <source>
        <dbReference type="RefSeq" id="XP_070316471.1"/>
    </source>
</evidence>
<keyword evidence="4" id="KW-0807">Transducer</keyword>
<keyword evidence="8" id="KW-1185">Reference proteome</keyword>
<reference evidence="9" key="2">
    <citation type="submission" date="2025-08" db="UniProtKB">
        <authorList>
            <consortium name="RefSeq"/>
        </authorList>
    </citation>
    <scope>IDENTIFICATION</scope>
    <source>
        <tissue evidence="9">Tongue muscle</tissue>
    </source>
</reference>
<evidence type="ECO:0000313" key="8">
    <source>
        <dbReference type="Proteomes" id="UP001652640"/>
    </source>
</evidence>
<keyword evidence="4" id="KW-0297">G-protein coupled receptor</keyword>
<dbReference type="GeneID" id="110144092"/>
<keyword evidence="2 7" id="KW-0812">Transmembrane</keyword>